<keyword evidence="5" id="KW-1185">Reference proteome</keyword>
<feature type="compositionally biased region" description="Polar residues" evidence="2">
    <location>
        <begin position="621"/>
        <end position="633"/>
    </location>
</feature>
<reference evidence="4" key="1">
    <citation type="journal article" date="2023" name="Mol. Phylogenet. Evol.">
        <title>Genome-scale phylogeny and comparative genomics of the fungal order Sordariales.</title>
        <authorList>
            <person name="Hensen N."/>
            <person name="Bonometti L."/>
            <person name="Westerberg I."/>
            <person name="Brannstrom I.O."/>
            <person name="Guillou S."/>
            <person name="Cros-Aarteil S."/>
            <person name="Calhoun S."/>
            <person name="Haridas S."/>
            <person name="Kuo A."/>
            <person name="Mondo S."/>
            <person name="Pangilinan J."/>
            <person name="Riley R."/>
            <person name="LaButti K."/>
            <person name="Andreopoulos B."/>
            <person name="Lipzen A."/>
            <person name="Chen C."/>
            <person name="Yan M."/>
            <person name="Daum C."/>
            <person name="Ng V."/>
            <person name="Clum A."/>
            <person name="Steindorff A."/>
            <person name="Ohm R.A."/>
            <person name="Martin F."/>
            <person name="Silar P."/>
            <person name="Natvig D.O."/>
            <person name="Lalanne C."/>
            <person name="Gautier V."/>
            <person name="Ament-Velasquez S.L."/>
            <person name="Kruys A."/>
            <person name="Hutchinson M.I."/>
            <person name="Powell A.J."/>
            <person name="Barry K."/>
            <person name="Miller A.N."/>
            <person name="Grigoriev I.V."/>
            <person name="Debuchy R."/>
            <person name="Gladieux P."/>
            <person name="Hiltunen Thoren M."/>
            <person name="Johannesson H."/>
        </authorList>
    </citation>
    <scope>NUCLEOTIDE SEQUENCE</scope>
    <source>
        <strain evidence="4">CBS 892.96</strain>
    </source>
</reference>
<dbReference type="Proteomes" id="UP001302321">
    <property type="component" value="Unassembled WGS sequence"/>
</dbReference>
<evidence type="ECO:0000256" key="2">
    <source>
        <dbReference type="SAM" id="MobiDB-lite"/>
    </source>
</evidence>
<feature type="compositionally biased region" description="Polar residues" evidence="2">
    <location>
        <begin position="333"/>
        <end position="342"/>
    </location>
</feature>
<evidence type="ECO:0000313" key="4">
    <source>
        <dbReference type="EMBL" id="KAK4177624.1"/>
    </source>
</evidence>
<sequence>MTSIPILRTCFVSACAYTLLYQRDSRLLNAHKAVVVARRTTRYTAPRHRLRRRRAAWSAFHPDFSLRKPSQRSFIAPDPLIIENRQPSQLQPPPPPPPPPSQKVEAPRPRTPVTPKNQQHPYLLYHMDQMISPRRSLDDTMAGQGTPHDLRRHVANRGIGSRGSSQDDTRPRTIPDDLLSSPNSPFCGFNGGRSSRSTSSASRTTNRLSLTLPIAPPSAFPSRPVPASTTAATFPPTPLDTPSSIMSPVEGIDFITAIAAQERRVMELREELNRAESELARLKEEFTAQEAYKKRPSNRRNHEALRSLNSPADCHDEVAIRRSIELDRRKTLLGQQSQQPTPEKSRRRVFTGGHARKLSLLSPTKPGEGFSIHEDGPNNLKLDYDPHAIHNYAPITPGYLAKRASWAPRTTPQPTSVKQIAQDLKSGIWTFMEDIRQATVGDEPITGHGVYLRDNNGNMRQTKVERMLLFDGDQDTIRPPPNPRPKVSSAFDDLATMDPIPSTAKSEEEEFKPSLPLRRSKTDASKPTKRFSWTPLTADSVDDNDWSNWNSSPSVPSPRWSGTTVNGDIIPSDPTSPKASMETAESRNTTATTAATGGNDLNDDNDTPLKNKSSKARLNGNGKTRNISPSPNNGGKLEELLPPVLNKLTPANIKKMGSDFMKEWERSLSPPEAQMVTTGKEKGI</sequence>
<name>A0AAN7A8V3_9PEZI</name>
<comment type="caution">
    <text evidence="4">The sequence shown here is derived from an EMBL/GenBank/DDBJ whole genome shotgun (WGS) entry which is preliminary data.</text>
</comment>
<feature type="compositionally biased region" description="Low complexity" evidence="2">
    <location>
        <begin position="589"/>
        <end position="600"/>
    </location>
</feature>
<feature type="region of interest" description="Disordered" evidence="2">
    <location>
        <begin position="137"/>
        <end position="205"/>
    </location>
</feature>
<feature type="compositionally biased region" description="Basic residues" evidence="2">
    <location>
        <begin position="345"/>
        <end position="357"/>
    </location>
</feature>
<feature type="region of interest" description="Disordered" evidence="2">
    <location>
        <begin position="85"/>
        <end position="121"/>
    </location>
</feature>
<evidence type="ECO:0000256" key="1">
    <source>
        <dbReference type="SAM" id="Coils"/>
    </source>
</evidence>
<feature type="compositionally biased region" description="Basic and acidic residues" evidence="2">
    <location>
        <begin position="165"/>
        <end position="175"/>
    </location>
</feature>
<reference evidence="4" key="2">
    <citation type="submission" date="2023-05" db="EMBL/GenBank/DDBJ databases">
        <authorList>
            <consortium name="Lawrence Berkeley National Laboratory"/>
            <person name="Steindorff A."/>
            <person name="Hensen N."/>
            <person name="Bonometti L."/>
            <person name="Westerberg I."/>
            <person name="Brannstrom I.O."/>
            <person name="Guillou S."/>
            <person name="Cros-Aarteil S."/>
            <person name="Calhoun S."/>
            <person name="Haridas S."/>
            <person name="Kuo A."/>
            <person name="Mondo S."/>
            <person name="Pangilinan J."/>
            <person name="Riley R."/>
            <person name="Labutti K."/>
            <person name="Andreopoulos B."/>
            <person name="Lipzen A."/>
            <person name="Chen C."/>
            <person name="Yanf M."/>
            <person name="Daum C."/>
            <person name="Ng V."/>
            <person name="Clum A."/>
            <person name="Ohm R."/>
            <person name="Martin F."/>
            <person name="Silar P."/>
            <person name="Natvig D."/>
            <person name="Lalanne C."/>
            <person name="Gautier V."/>
            <person name="Ament-Velasquez S.L."/>
            <person name="Kruys A."/>
            <person name="Hutchinson M.I."/>
            <person name="Powell A.J."/>
            <person name="Barry K."/>
            <person name="Miller A.N."/>
            <person name="Grigoriev I.V."/>
            <person name="Debuchy R."/>
            <person name="Gladieux P."/>
            <person name="Thoren M.H."/>
            <person name="Johannesson H."/>
        </authorList>
    </citation>
    <scope>NUCLEOTIDE SEQUENCE</scope>
    <source>
        <strain evidence="4">CBS 892.96</strain>
    </source>
</reference>
<feature type="coiled-coil region" evidence="1">
    <location>
        <begin position="258"/>
        <end position="292"/>
    </location>
</feature>
<dbReference type="AlphaFoldDB" id="A0AAN7A8V3"/>
<feature type="region of interest" description="Disordered" evidence="2">
    <location>
        <begin position="663"/>
        <end position="684"/>
    </location>
</feature>
<feature type="compositionally biased region" description="Pro residues" evidence="2">
    <location>
        <begin position="90"/>
        <end position="101"/>
    </location>
</feature>
<feature type="region of interest" description="Disordered" evidence="2">
    <location>
        <begin position="474"/>
        <end position="639"/>
    </location>
</feature>
<gene>
    <name evidence="4" type="ORF">QBC36DRAFT_127433</name>
</gene>
<feature type="compositionally biased region" description="Low complexity" evidence="2">
    <location>
        <begin position="546"/>
        <end position="561"/>
    </location>
</feature>
<accession>A0AAN7A8V3</accession>
<dbReference type="InterPro" id="IPR025122">
    <property type="entry name" value="DUF4048"/>
</dbReference>
<keyword evidence="1" id="KW-0175">Coiled coil</keyword>
<feature type="region of interest" description="Disordered" evidence="2">
    <location>
        <begin position="329"/>
        <end position="374"/>
    </location>
</feature>
<feature type="domain" description="DUF4048" evidence="3">
    <location>
        <begin position="418"/>
        <end position="448"/>
    </location>
</feature>
<evidence type="ECO:0000259" key="3">
    <source>
        <dbReference type="Pfam" id="PF13257"/>
    </source>
</evidence>
<dbReference type="Pfam" id="PF13257">
    <property type="entry name" value="DUF4048"/>
    <property type="match status" value="1"/>
</dbReference>
<feature type="compositionally biased region" description="Low complexity" evidence="2">
    <location>
        <begin position="193"/>
        <end position="205"/>
    </location>
</feature>
<evidence type="ECO:0000313" key="5">
    <source>
        <dbReference type="Proteomes" id="UP001302321"/>
    </source>
</evidence>
<protein>
    <recommendedName>
        <fullName evidence="3">DUF4048 domain-containing protein</fullName>
    </recommendedName>
</protein>
<proteinExistence type="predicted"/>
<organism evidence="4 5">
    <name type="scientific">Triangularia setosa</name>
    <dbReference type="NCBI Taxonomy" id="2587417"/>
    <lineage>
        <taxon>Eukaryota</taxon>
        <taxon>Fungi</taxon>
        <taxon>Dikarya</taxon>
        <taxon>Ascomycota</taxon>
        <taxon>Pezizomycotina</taxon>
        <taxon>Sordariomycetes</taxon>
        <taxon>Sordariomycetidae</taxon>
        <taxon>Sordariales</taxon>
        <taxon>Podosporaceae</taxon>
        <taxon>Triangularia</taxon>
    </lineage>
</organism>
<dbReference type="EMBL" id="MU866159">
    <property type="protein sequence ID" value="KAK4177624.1"/>
    <property type="molecule type" value="Genomic_DNA"/>
</dbReference>